<organism evidence="1 2">
    <name type="scientific">Trichonephila clavipes</name>
    <name type="common">Golden silk orbweaver</name>
    <name type="synonym">Nephila clavipes</name>
    <dbReference type="NCBI Taxonomy" id="2585209"/>
    <lineage>
        <taxon>Eukaryota</taxon>
        <taxon>Metazoa</taxon>
        <taxon>Ecdysozoa</taxon>
        <taxon>Arthropoda</taxon>
        <taxon>Chelicerata</taxon>
        <taxon>Arachnida</taxon>
        <taxon>Araneae</taxon>
        <taxon>Araneomorphae</taxon>
        <taxon>Entelegynae</taxon>
        <taxon>Araneoidea</taxon>
        <taxon>Nephilidae</taxon>
        <taxon>Trichonephila</taxon>
    </lineage>
</organism>
<dbReference type="Proteomes" id="UP000887159">
    <property type="component" value="Unassembled WGS sequence"/>
</dbReference>
<gene>
    <name evidence="1" type="ORF">TNCV_3557511</name>
</gene>
<comment type="caution">
    <text evidence="1">The sequence shown here is derived from an EMBL/GenBank/DDBJ whole genome shotgun (WGS) entry which is preliminary data.</text>
</comment>
<dbReference type="AlphaFoldDB" id="A0A8X6WC09"/>
<keyword evidence="2" id="KW-1185">Reference proteome</keyword>
<reference evidence="1" key="1">
    <citation type="submission" date="2020-08" db="EMBL/GenBank/DDBJ databases">
        <title>Multicomponent nature underlies the extraordinary mechanical properties of spider dragline silk.</title>
        <authorList>
            <person name="Kono N."/>
            <person name="Nakamura H."/>
            <person name="Mori M."/>
            <person name="Yoshida Y."/>
            <person name="Ohtoshi R."/>
            <person name="Malay A.D."/>
            <person name="Moran D.A.P."/>
            <person name="Tomita M."/>
            <person name="Numata K."/>
            <person name="Arakawa K."/>
        </authorList>
    </citation>
    <scope>NUCLEOTIDE SEQUENCE</scope>
</reference>
<proteinExistence type="predicted"/>
<dbReference type="EMBL" id="BMAU01021402">
    <property type="protein sequence ID" value="GFY32243.1"/>
    <property type="molecule type" value="Genomic_DNA"/>
</dbReference>
<evidence type="ECO:0000313" key="2">
    <source>
        <dbReference type="Proteomes" id="UP000887159"/>
    </source>
</evidence>
<protein>
    <submittedName>
        <fullName evidence="1">Uncharacterized protein</fullName>
    </submittedName>
</protein>
<name>A0A8X6WC09_TRICX</name>
<accession>A0A8X6WC09</accession>
<evidence type="ECO:0000313" key="1">
    <source>
        <dbReference type="EMBL" id="GFY32243.1"/>
    </source>
</evidence>
<sequence>MSDVILLTWQHFMSMRSVINSSFSALECDVEIHSPTDSYVSSIACNVRICKGAEVAQWSRYQIMAGVQAQYLLRPAV</sequence>